<feature type="domain" description="Alanine racemase C-terminal" evidence="8">
    <location>
        <begin position="245"/>
        <end position="370"/>
    </location>
</feature>
<dbReference type="SMART" id="SM01005">
    <property type="entry name" value="Ala_racemase_C"/>
    <property type="match status" value="1"/>
</dbReference>
<dbReference type="UniPathway" id="UPA00042">
    <property type="reaction ID" value="UER00497"/>
</dbReference>
<accession>A0A084GK62</accession>
<dbReference type="InterPro" id="IPR029066">
    <property type="entry name" value="PLP-binding_barrel"/>
</dbReference>
<feature type="binding site" evidence="5 7">
    <location>
        <position position="136"/>
    </location>
    <ligand>
        <name>substrate</name>
    </ligand>
</feature>
<dbReference type="Proteomes" id="UP000028549">
    <property type="component" value="Unassembled WGS sequence"/>
</dbReference>
<dbReference type="PANTHER" id="PTHR30511">
    <property type="entry name" value="ALANINE RACEMASE"/>
    <property type="match status" value="1"/>
</dbReference>
<dbReference type="GO" id="GO:0008784">
    <property type="term" value="F:alanine racemase activity"/>
    <property type="evidence" value="ECO:0007669"/>
    <property type="project" value="UniProtKB-UniRule"/>
</dbReference>
<proteinExistence type="inferred from homology"/>
<dbReference type="InterPro" id="IPR001608">
    <property type="entry name" value="Ala_racemase_N"/>
</dbReference>
<evidence type="ECO:0000256" key="2">
    <source>
        <dbReference type="ARBA" id="ARBA00001933"/>
    </source>
</evidence>
<keyword evidence="3 5" id="KW-0663">Pyridoxal phosphate</keyword>
<dbReference type="InterPro" id="IPR011079">
    <property type="entry name" value="Ala_racemase_C"/>
</dbReference>
<dbReference type="FunFam" id="3.20.20.10:FF:000002">
    <property type="entry name" value="Alanine racemase"/>
    <property type="match status" value="1"/>
</dbReference>
<dbReference type="InterPro" id="IPR020622">
    <property type="entry name" value="Ala_racemase_pyridoxalP-BS"/>
</dbReference>
<evidence type="ECO:0000313" key="9">
    <source>
        <dbReference type="EMBL" id="KEZ47724.1"/>
    </source>
</evidence>
<evidence type="ECO:0000256" key="7">
    <source>
        <dbReference type="PIRSR" id="PIRSR600821-52"/>
    </source>
</evidence>
<evidence type="ECO:0000313" key="10">
    <source>
        <dbReference type="Proteomes" id="UP000028549"/>
    </source>
</evidence>
<sequence length="389" mass="42950">MEMAFYRDTWAEIDLDAVMSNVRNMKAHIGEGRKLIAVVKANAYGHGDAEVAKAALEAGADMLAVAFLDEAIALRDAGFQTEILVMGASRPTDVQLAADMNIILTAPSFEWLEEAGRNVQTGTLAVHLKLDTGMGRLGIRTEEELHKVFSFSEGKQCLNIEGVFTHFATADELDTAYFDEQYKAFETLAKTAASYGDVMIHCGNSATGLRFPDKLVHAVRLGISMYGLSPSSEMKPLLPFQLKEAFSLHSKLVHVKKINKGDKISYGATYTAEEDEWIGTIPIGYADGWVRRLRDSDVLVDGERVPIVGRICMDQCMIKLPSQKEIGTKITLIGSQKHGKIPVDEVAEKLGTINYEVTCTITSRVPRMFLRNKSIIEMRNTLLDGRKKG</sequence>
<feature type="active site" description="Proton acceptor; specific for L-alanine" evidence="5">
    <location>
        <position position="266"/>
    </location>
</feature>
<dbReference type="NCBIfam" id="TIGR00492">
    <property type="entry name" value="alr"/>
    <property type="match status" value="1"/>
</dbReference>
<dbReference type="PANTHER" id="PTHR30511:SF0">
    <property type="entry name" value="ALANINE RACEMASE, CATABOLIC-RELATED"/>
    <property type="match status" value="1"/>
</dbReference>
<evidence type="ECO:0000256" key="1">
    <source>
        <dbReference type="ARBA" id="ARBA00000316"/>
    </source>
</evidence>
<dbReference type="GO" id="GO:0030170">
    <property type="term" value="F:pyridoxal phosphate binding"/>
    <property type="evidence" value="ECO:0007669"/>
    <property type="project" value="UniProtKB-UniRule"/>
</dbReference>
<dbReference type="InterPro" id="IPR009006">
    <property type="entry name" value="Ala_racemase/Decarboxylase_C"/>
</dbReference>
<dbReference type="EMBL" id="JNVC02000017">
    <property type="protein sequence ID" value="KEZ47724.1"/>
    <property type="molecule type" value="Genomic_DNA"/>
</dbReference>
<dbReference type="GO" id="GO:0030632">
    <property type="term" value="P:D-alanine biosynthetic process"/>
    <property type="evidence" value="ECO:0007669"/>
    <property type="project" value="UniProtKB-UniRule"/>
</dbReference>
<dbReference type="Pfam" id="PF00842">
    <property type="entry name" value="Ala_racemase_C"/>
    <property type="match status" value="1"/>
</dbReference>
<dbReference type="InterPro" id="IPR000821">
    <property type="entry name" value="Ala_racemase"/>
</dbReference>
<dbReference type="Pfam" id="PF01168">
    <property type="entry name" value="Ala_racemase_N"/>
    <property type="match status" value="1"/>
</dbReference>
<name>A0A084GK62_METID</name>
<dbReference type="Gene3D" id="3.20.20.10">
    <property type="entry name" value="Alanine racemase"/>
    <property type="match status" value="1"/>
</dbReference>
<dbReference type="SUPFAM" id="SSF50621">
    <property type="entry name" value="Alanine racemase C-terminal domain-like"/>
    <property type="match status" value="1"/>
</dbReference>
<dbReference type="GO" id="GO:0009252">
    <property type="term" value="P:peptidoglycan biosynthetic process"/>
    <property type="evidence" value="ECO:0007669"/>
    <property type="project" value="TreeGrafter"/>
</dbReference>
<dbReference type="STRING" id="246786.GS18_0218865"/>
<evidence type="ECO:0000256" key="3">
    <source>
        <dbReference type="ARBA" id="ARBA00022898"/>
    </source>
</evidence>
<evidence type="ECO:0000259" key="8">
    <source>
        <dbReference type="SMART" id="SM01005"/>
    </source>
</evidence>
<dbReference type="SUPFAM" id="SSF51419">
    <property type="entry name" value="PLP-binding barrel"/>
    <property type="match status" value="1"/>
</dbReference>
<protein>
    <recommendedName>
        <fullName evidence="5">Alanine racemase</fullName>
        <ecNumber evidence="5">5.1.1.1</ecNumber>
    </recommendedName>
</protein>
<reference evidence="9 10" key="1">
    <citation type="journal article" date="2005" name="Int. J. Syst. Evol. Microbiol.">
        <title>Bacillus cibi sp. nov., isolated from jeotgal, a traditional Korean fermented seafood.</title>
        <authorList>
            <person name="Yoon J.H."/>
            <person name="Lee C.H."/>
            <person name="Oh T.K."/>
        </authorList>
    </citation>
    <scope>NUCLEOTIDE SEQUENCE [LARGE SCALE GENOMIC DNA]</scope>
    <source>
        <strain evidence="9 10">DSM 16189</strain>
    </source>
</reference>
<dbReference type="FunFam" id="2.40.37.10:FF:000006">
    <property type="entry name" value="Alanine racemase"/>
    <property type="match status" value="1"/>
</dbReference>
<dbReference type="OrthoDB" id="9813814at2"/>
<evidence type="ECO:0000256" key="5">
    <source>
        <dbReference type="HAMAP-Rule" id="MF_01201"/>
    </source>
</evidence>
<dbReference type="AlphaFoldDB" id="A0A084GK62"/>
<dbReference type="PROSITE" id="PS00395">
    <property type="entry name" value="ALANINE_RACEMASE"/>
    <property type="match status" value="1"/>
</dbReference>
<comment type="similarity">
    <text evidence="5">Belongs to the alanine racemase family.</text>
</comment>
<feature type="active site" description="Proton acceptor; specific for D-alanine" evidence="5">
    <location>
        <position position="40"/>
    </location>
</feature>
<dbReference type="RefSeq" id="WP_029566338.1">
    <property type="nucleotide sequence ID" value="NZ_JNVC02000017.1"/>
</dbReference>
<evidence type="ECO:0000256" key="6">
    <source>
        <dbReference type="PIRSR" id="PIRSR600821-50"/>
    </source>
</evidence>
<keyword evidence="10" id="KW-1185">Reference proteome</keyword>
<dbReference type="Gene3D" id="2.40.37.10">
    <property type="entry name" value="Lyase, Ornithine Decarboxylase, Chain A, domain 1"/>
    <property type="match status" value="1"/>
</dbReference>
<feature type="modified residue" description="N6-(pyridoxal phosphate)lysine" evidence="5 6">
    <location>
        <position position="40"/>
    </location>
</feature>
<dbReference type="HAMAP" id="MF_01201">
    <property type="entry name" value="Ala_racemase"/>
    <property type="match status" value="1"/>
</dbReference>
<dbReference type="CDD" id="cd00430">
    <property type="entry name" value="PLPDE_III_AR"/>
    <property type="match status" value="1"/>
</dbReference>
<comment type="function">
    <text evidence="5">Catalyzes the interconversion of L-alanine and D-alanine. May also act on other amino acids.</text>
</comment>
<comment type="catalytic activity">
    <reaction evidence="1 5">
        <text>L-alanine = D-alanine</text>
        <dbReference type="Rhea" id="RHEA:20249"/>
        <dbReference type="ChEBI" id="CHEBI:57416"/>
        <dbReference type="ChEBI" id="CHEBI:57972"/>
        <dbReference type="EC" id="5.1.1.1"/>
    </reaction>
</comment>
<dbReference type="PRINTS" id="PR00992">
    <property type="entry name" value="ALARACEMASE"/>
</dbReference>
<organism evidence="9 10">
    <name type="scientific">Metabacillus indicus</name>
    <name type="common">Bacillus indicus</name>
    <dbReference type="NCBI Taxonomy" id="246786"/>
    <lineage>
        <taxon>Bacteria</taxon>
        <taxon>Bacillati</taxon>
        <taxon>Bacillota</taxon>
        <taxon>Bacilli</taxon>
        <taxon>Bacillales</taxon>
        <taxon>Bacillaceae</taxon>
        <taxon>Metabacillus</taxon>
    </lineage>
</organism>
<comment type="cofactor">
    <cofactor evidence="2 5 6">
        <name>pyridoxal 5'-phosphate</name>
        <dbReference type="ChEBI" id="CHEBI:597326"/>
    </cofactor>
</comment>
<feature type="binding site" evidence="5 7">
    <location>
        <position position="313"/>
    </location>
    <ligand>
        <name>substrate</name>
    </ligand>
</feature>
<gene>
    <name evidence="9" type="ORF">GS18_0218865</name>
</gene>
<evidence type="ECO:0000256" key="4">
    <source>
        <dbReference type="ARBA" id="ARBA00023235"/>
    </source>
</evidence>
<dbReference type="EC" id="5.1.1.1" evidence="5"/>
<dbReference type="GO" id="GO:0005829">
    <property type="term" value="C:cytosol"/>
    <property type="evidence" value="ECO:0007669"/>
    <property type="project" value="TreeGrafter"/>
</dbReference>
<comment type="caution">
    <text evidence="9">The sequence shown here is derived from an EMBL/GenBank/DDBJ whole genome shotgun (WGS) entry which is preliminary data.</text>
</comment>
<comment type="pathway">
    <text evidence="5">Amino-acid biosynthesis; D-alanine biosynthesis; D-alanine from L-alanine: step 1/1.</text>
</comment>
<keyword evidence="4 5" id="KW-0413">Isomerase</keyword>